<evidence type="ECO:0000313" key="1">
    <source>
        <dbReference type="EMBL" id="MBZ0057470.1"/>
    </source>
</evidence>
<dbReference type="RefSeq" id="WP_223074240.1">
    <property type="nucleotide sequence ID" value="NZ_JADMNK010000002.1"/>
</dbReference>
<dbReference type="EMBL" id="JADMNK010000002">
    <property type="protein sequence ID" value="MBZ0057470.1"/>
    <property type="molecule type" value="Genomic_DNA"/>
</dbReference>
<accession>A0ABS7RUK5</accession>
<proteinExistence type="predicted"/>
<dbReference type="Proteomes" id="UP000706580">
    <property type="component" value="Unassembled WGS sequence"/>
</dbReference>
<gene>
    <name evidence="1" type="ORF">ITX56_06490</name>
</gene>
<name>A0ABS7RUK5_9ENTR</name>
<protein>
    <submittedName>
        <fullName evidence="1">Uncharacterized protein</fullName>
    </submittedName>
</protein>
<sequence>MSTDSYDEYAQMLAQDQERRAERFHAITIRENERLLGHGQFSSIAVEEDLNGDRFTRDYEQGGQIVYLDDNEWKGEYDMDD</sequence>
<evidence type="ECO:0000313" key="2">
    <source>
        <dbReference type="Proteomes" id="UP000706580"/>
    </source>
</evidence>
<reference evidence="1 2" key="1">
    <citation type="submission" date="2020-11" db="EMBL/GenBank/DDBJ databases">
        <title>Draft Genome of Enterobacter sp. strain EMC7.</title>
        <authorList>
            <person name="Barman P."/>
            <person name="Sinha S."/>
            <person name="Sen S."/>
            <person name="Chakraborty R."/>
        </authorList>
    </citation>
    <scope>NUCLEOTIDE SEQUENCE [LARGE SCALE GENOMIC DNA]</scope>
    <source>
        <strain evidence="1 2">EMC7</strain>
    </source>
</reference>
<organism evidence="1 2">
    <name type="scientific">Leclercia barmai</name>
    <dbReference type="NCBI Taxonomy" id="2785629"/>
    <lineage>
        <taxon>Bacteria</taxon>
        <taxon>Pseudomonadati</taxon>
        <taxon>Pseudomonadota</taxon>
        <taxon>Gammaproteobacteria</taxon>
        <taxon>Enterobacterales</taxon>
        <taxon>Enterobacteriaceae</taxon>
        <taxon>Leclercia</taxon>
    </lineage>
</organism>
<keyword evidence="2" id="KW-1185">Reference proteome</keyword>
<comment type="caution">
    <text evidence="1">The sequence shown here is derived from an EMBL/GenBank/DDBJ whole genome shotgun (WGS) entry which is preliminary data.</text>
</comment>